<feature type="domain" description="WRC" evidence="6">
    <location>
        <begin position="281"/>
        <end position="325"/>
    </location>
</feature>
<accession>D8S1U1</accession>
<feature type="compositionally biased region" description="Polar residues" evidence="4">
    <location>
        <begin position="34"/>
        <end position="44"/>
    </location>
</feature>
<feature type="region of interest" description="Disordered" evidence="4">
    <location>
        <begin position="533"/>
        <end position="566"/>
    </location>
</feature>
<dbReference type="EMBL" id="GL377599">
    <property type="protein sequence ID" value="EFJ21352.1"/>
    <property type="molecule type" value="Genomic_DNA"/>
</dbReference>
<dbReference type="GO" id="GO:0032502">
    <property type="term" value="P:developmental process"/>
    <property type="evidence" value="ECO:0007669"/>
    <property type="project" value="InterPro"/>
</dbReference>
<keyword evidence="3" id="KW-0539">Nucleus</keyword>
<dbReference type="InterPro" id="IPR031137">
    <property type="entry name" value="GRF"/>
</dbReference>
<feature type="region of interest" description="Disordered" evidence="4">
    <location>
        <begin position="628"/>
        <end position="654"/>
    </location>
</feature>
<dbReference type="Pfam" id="PF08879">
    <property type="entry name" value="WRC"/>
    <property type="match status" value="1"/>
</dbReference>
<evidence type="ECO:0008006" key="9">
    <source>
        <dbReference type="Google" id="ProtNLM"/>
    </source>
</evidence>
<evidence type="ECO:0000313" key="7">
    <source>
        <dbReference type="EMBL" id="EFJ21352.1"/>
    </source>
</evidence>
<feature type="region of interest" description="Disordered" evidence="4">
    <location>
        <begin position="336"/>
        <end position="375"/>
    </location>
</feature>
<feature type="compositionally biased region" description="Low complexity" evidence="4">
    <location>
        <begin position="345"/>
        <end position="367"/>
    </location>
</feature>
<dbReference type="InterPro" id="IPR014978">
    <property type="entry name" value="Gln-Leu-Gln_QLQ"/>
</dbReference>
<dbReference type="SMART" id="SM00951">
    <property type="entry name" value="QLQ"/>
    <property type="match status" value="1"/>
</dbReference>
<feature type="compositionally biased region" description="Low complexity" evidence="4">
    <location>
        <begin position="555"/>
        <end position="566"/>
    </location>
</feature>
<dbReference type="KEGG" id="smo:SELMODRAFT_417311"/>
<proteinExistence type="inferred from homology"/>
<protein>
    <recommendedName>
        <fullName evidence="9">Growth-regulating factor</fullName>
    </recommendedName>
</protein>
<feature type="region of interest" description="Disordered" evidence="4">
    <location>
        <begin position="391"/>
        <end position="413"/>
    </location>
</feature>
<feature type="region of interest" description="Disordered" evidence="4">
    <location>
        <begin position="1"/>
        <end position="140"/>
    </location>
</feature>
<dbReference type="GO" id="GO:0006351">
    <property type="term" value="P:DNA-templated transcription"/>
    <property type="evidence" value="ECO:0007669"/>
    <property type="project" value="InterPro"/>
</dbReference>
<dbReference type="GO" id="GO:0006355">
    <property type="term" value="P:regulation of DNA-templated transcription"/>
    <property type="evidence" value="ECO:0007669"/>
    <property type="project" value="InterPro"/>
</dbReference>
<dbReference type="InterPro" id="IPR014977">
    <property type="entry name" value="WRC_dom"/>
</dbReference>
<name>D8S1U1_SELML</name>
<evidence type="ECO:0000259" key="5">
    <source>
        <dbReference type="PROSITE" id="PS51666"/>
    </source>
</evidence>
<evidence type="ECO:0000256" key="2">
    <source>
        <dbReference type="ARBA" id="ARBA00008122"/>
    </source>
</evidence>
<feature type="compositionally biased region" description="Gly residues" evidence="4">
    <location>
        <begin position="401"/>
        <end position="413"/>
    </location>
</feature>
<feature type="compositionally biased region" description="Low complexity" evidence="4">
    <location>
        <begin position="789"/>
        <end position="805"/>
    </location>
</feature>
<feature type="compositionally biased region" description="Basic and acidic residues" evidence="4">
    <location>
        <begin position="278"/>
        <end position="290"/>
    </location>
</feature>
<dbReference type="PROSITE" id="PS51666">
    <property type="entry name" value="QLQ"/>
    <property type="match status" value="1"/>
</dbReference>
<dbReference type="OMA" id="SNTTCIV"/>
<feature type="region of interest" description="Disordered" evidence="4">
    <location>
        <begin position="789"/>
        <end position="812"/>
    </location>
</feature>
<dbReference type="Pfam" id="PF08880">
    <property type="entry name" value="QLQ"/>
    <property type="match status" value="1"/>
</dbReference>
<dbReference type="PANTHER" id="PTHR31602">
    <property type="entry name" value="GROWTH-REGULATING FACTOR 5"/>
    <property type="match status" value="1"/>
</dbReference>
<evidence type="ECO:0000256" key="1">
    <source>
        <dbReference type="ARBA" id="ARBA00004123"/>
    </source>
</evidence>
<feature type="compositionally biased region" description="Low complexity" evidence="4">
    <location>
        <begin position="78"/>
        <end position="93"/>
    </location>
</feature>
<feature type="compositionally biased region" description="Low complexity" evidence="4">
    <location>
        <begin position="45"/>
        <end position="68"/>
    </location>
</feature>
<dbReference type="HOGENOM" id="CLU_369357_0_0_1"/>
<dbReference type="InParanoid" id="D8S1U1"/>
<dbReference type="PANTHER" id="PTHR31602:SF8">
    <property type="entry name" value="GROWTH-REGULATING FACTOR 5"/>
    <property type="match status" value="1"/>
</dbReference>
<keyword evidence="8" id="KW-1185">Reference proteome</keyword>
<comment type="subcellular location">
    <subcellularLocation>
        <location evidence="1">Nucleus</location>
    </subcellularLocation>
</comment>
<feature type="domain" description="QLQ" evidence="5">
    <location>
        <begin position="211"/>
        <end position="246"/>
    </location>
</feature>
<dbReference type="GO" id="GO:0005524">
    <property type="term" value="F:ATP binding"/>
    <property type="evidence" value="ECO:0007669"/>
    <property type="project" value="InterPro"/>
</dbReference>
<gene>
    <name evidence="7" type="ORF">SELMODRAFT_417311</name>
</gene>
<dbReference type="GO" id="GO:0005634">
    <property type="term" value="C:nucleus"/>
    <property type="evidence" value="ECO:0007669"/>
    <property type="project" value="UniProtKB-SubCell"/>
</dbReference>
<evidence type="ECO:0000313" key="8">
    <source>
        <dbReference type="Proteomes" id="UP000001514"/>
    </source>
</evidence>
<dbReference type="PROSITE" id="PS51667">
    <property type="entry name" value="WRC"/>
    <property type="match status" value="1"/>
</dbReference>
<feature type="region of interest" description="Disordered" evidence="4">
    <location>
        <begin position="270"/>
        <end position="290"/>
    </location>
</feature>
<evidence type="ECO:0000256" key="3">
    <source>
        <dbReference type="ARBA" id="ARBA00023242"/>
    </source>
</evidence>
<dbReference type="AlphaFoldDB" id="D8S1U1"/>
<feature type="compositionally biased region" description="Low complexity" evidence="4">
    <location>
        <begin position="1"/>
        <end position="22"/>
    </location>
</feature>
<feature type="compositionally biased region" description="Low complexity" evidence="4">
    <location>
        <begin position="104"/>
        <end position="122"/>
    </location>
</feature>
<dbReference type="Gramene" id="EFJ21352">
    <property type="protein sequence ID" value="EFJ21352"/>
    <property type="gene ID" value="SELMODRAFT_417311"/>
</dbReference>
<comment type="similarity">
    <text evidence="2">Belongs to the GRF family.</text>
</comment>
<dbReference type="Proteomes" id="UP000001514">
    <property type="component" value="Unassembled WGS sequence"/>
</dbReference>
<sequence length="812" mass="82709">MDLMGSSTNTTTSSSEKSSSSSKCRRLGDILPATPTTSNKTARTSSDSAKQSSRSGGSSPGHHGQLQHQHQHQHQRQRSCGSPTDSSTAATAATEDHLLHTSGSISSPPNSFANSSSSSQHSGMILMPPPTMAGAGSSAVSASSYGTMGGAMAMPGMGGGGGGAMNLARSPMLFQQQPAMKQSMGFQQQLAMGSASSLLGLHEAFMASRYPFTSLQWAELEHQALVFKYILARAPVPPELIAPIRSTSFSSILGGGGSWPCTIPSSANAGSGHGVHTNHLDAEPGRCRRTDGKKWRCARPIVPDQKYCERHINRGRHKKKSSAATAAAVAAAAAAATTGGGGMGRVSSTTSTSTSTSSTSGIIASSHGGEHHPGELSTAFEISNASSSMFHHHRSSSLADGSGGGGGGGGGGSNTTCIVPSSCGAGGGSPGVSSHSNHPHQQSSVPLQSSYFSAGAGPLSMKDRFLPARGVGSHFVCVRIWSLRFLNGISKATSFDLRPEQLLLSEVPGGSAAALAAPGSGISANQSNFPGAAARGGVNPTSAAAPPPFFQLPKSNASSTSNSASSNPDSPYFSYSKLFHNASDESQHCLSSLLASPPQHQHNQQLNYYASDPSGAEKIKPDTSHALRPLFNEWPRSRDASTMTSWSDSDDRKPCQQQLHKLKLGGGGTHLSISIPSTASGGSHEDGGGNDSMVKLCMGSSVEELTDSATNGGGVAGGGSSGGGLIKPGGGVVELGWFSAARASVGGPLAEAFNASEVKSSGLTFLGGSARDLRQLQVVSPTGVLQRSGLGSFSESSSSASSPGSIKVEQLH</sequence>
<reference evidence="7 8" key="1">
    <citation type="journal article" date="2011" name="Science">
        <title>The Selaginella genome identifies genetic changes associated with the evolution of vascular plants.</title>
        <authorList>
            <person name="Banks J.A."/>
            <person name="Nishiyama T."/>
            <person name="Hasebe M."/>
            <person name="Bowman J.L."/>
            <person name="Gribskov M."/>
            <person name="dePamphilis C."/>
            <person name="Albert V.A."/>
            <person name="Aono N."/>
            <person name="Aoyama T."/>
            <person name="Ambrose B.A."/>
            <person name="Ashton N.W."/>
            <person name="Axtell M.J."/>
            <person name="Barker E."/>
            <person name="Barker M.S."/>
            <person name="Bennetzen J.L."/>
            <person name="Bonawitz N.D."/>
            <person name="Chapple C."/>
            <person name="Cheng C."/>
            <person name="Correa L.G."/>
            <person name="Dacre M."/>
            <person name="DeBarry J."/>
            <person name="Dreyer I."/>
            <person name="Elias M."/>
            <person name="Engstrom E.M."/>
            <person name="Estelle M."/>
            <person name="Feng L."/>
            <person name="Finet C."/>
            <person name="Floyd S.K."/>
            <person name="Frommer W.B."/>
            <person name="Fujita T."/>
            <person name="Gramzow L."/>
            <person name="Gutensohn M."/>
            <person name="Harholt J."/>
            <person name="Hattori M."/>
            <person name="Heyl A."/>
            <person name="Hirai T."/>
            <person name="Hiwatashi Y."/>
            <person name="Ishikawa M."/>
            <person name="Iwata M."/>
            <person name="Karol K.G."/>
            <person name="Koehler B."/>
            <person name="Kolukisaoglu U."/>
            <person name="Kubo M."/>
            <person name="Kurata T."/>
            <person name="Lalonde S."/>
            <person name="Li K."/>
            <person name="Li Y."/>
            <person name="Litt A."/>
            <person name="Lyons E."/>
            <person name="Manning G."/>
            <person name="Maruyama T."/>
            <person name="Michael T.P."/>
            <person name="Mikami K."/>
            <person name="Miyazaki S."/>
            <person name="Morinaga S."/>
            <person name="Murata T."/>
            <person name="Mueller-Roeber B."/>
            <person name="Nelson D.R."/>
            <person name="Obara M."/>
            <person name="Oguri Y."/>
            <person name="Olmstead R.G."/>
            <person name="Onodera N."/>
            <person name="Petersen B.L."/>
            <person name="Pils B."/>
            <person name="Prigge M."/>
            <person name="Rensing S.A."/>
            <person name="Riano-Pachon D.M."/>
            <person name="Roberts A.W."/>
            <person name="Sato Y."/>
            <person name="Scheller H.V."/>
            <person name="Schulz B."/>
            <person name="Schulz C."/>
            <person name="Shakirov E.V."/>
            <person name="Shibagaki N."/>
            <person name="Shinohara N."/>
            <person name="Shippen D.E."/>
            <person name="Soerensen I."/>
            <person name="Sotooka R."/>
            <person name="Sugimoto N."/>
            <person name="Sugita M."/>
            <person name="Sumikawa N."/>
            <person name="Tanurdzic M."/>
            <person name="Theissen G."/>
            <person name="Ulvskov P."/>
            <person name="Wakazuki S."/>
            <person name="Weng J.K."/>
            <person name="Willats W.W."/>
            <person name="Wipf D."/>
            <person name="Wolf P.G."/>
            <person name="Yang L."/>
            <person name="Zimmer A.D."/>
            <person name="Zhu Q."/>
            <person name="Mitros T."/>
            <person name="Hellsten U."/>
            <person name="Loque D."/>
            <person name="Otillar R."/>
            <person name="Salamov A."/>
            <person name="Schmutz J."/>
            <person name="Shapiro H."/>
            <person name="Lindquist E."/>
            <person name="Lucas S."/>
            <person name="Rokhsar D."/>
            <person name="Grigoriev I.V."/>
        </authorList>
    </citation>
    <scope>NUCLEOTIDE SEQUENCE [LARGE SCALE GENOMIC DNA]</scope>
</reference>
<evidence type="ECO:0000256" key="4">
    <source>
        <dbReference type="SAM" id="MobiDB-lite"/>
    </source>
</evidence>
<evidence type="ECO:0000259" key="6">
    <source>
        <dbReference type="PROSITE" id="PS51667"/>
    </source>
</evidence>
<organism evidence="8">
    <name type="scientific">Selaginella moellendorffii</name>
    <name type="common">Spikemoss</name>
    <dbReference type="NCBI Taxonomy" id="88036"/>
    <lineage>
        <taxon>Eukaryota</taxon>
        <taxon>Viridiplantae</taxon>
        <taxon>Streptophyta</taxon>
        <taxon>Embryophyta</taxon>
        <taxon>Tracheophyta</taxon>
        <taxon>Lycopodiopsida</taxon>
        <taxon>Selaginellales</taxon>
        <taxon>Selaginellaceae</taxon>
        <taxon>Selaginella</taxon>
    </lineage>
</organism>